<reference evidence="6" key="2">
    <citation type="journal article" date="2010" name="Nature">
        <title>Comparative genomics reveals mobile pathogenicity chromosomes in Fusarium.</title>
        <authorList>
            <person name="Ma L.J."/>
            <person name="van der Does H.C."/>
            <person name="Borkovich K.A."/>
            <person name="Coleman J.J."/>
            <person name="Daboussi M.J."/>
            <person name="Di Pietro A."/>
            <person name="Dufresne M."/>
            <person name="Freitag M."/>
            <person name="Grabherr M."/>
            <person name="Henrissat B."/>
            <person name="Houterman P.M."/>
            <person name="Kang S."/>
            <person name="Shim W.B."/>
            <person name="Woloshuk C."/>
            <person name="Xie X."/>
            <person name="Xu J.R."/>
            <person name="Antoniw J."/>
            <person name="Baker S.E."/>
            <person name="Bluhm B.H."/>
            <person name="Breakspear A."/>
            <person name="Brown D.W."/>
            <person name="Butchko R.A."/>
            <person name="Chapman S."/>
            <person name="Coulson R."/>
            <person name="Coutinho P.M."/>
            <person name="Danchin E.G."/>
            <person name="Diener A."/>
            <person name="Gale L.R."/>
            <person name="Gardiner D.M."/>
            <person name="Goff S."/>
            <person name="Hammond-Kosack K.E."/>
            <person name="Hilburn K."/>
            <person name="Hua-Van A."/>
            <person name="Jonkers W."/>
            <person name="Kazan K."/>
            <person name="Kodira C.D."/>
            <person name="Koehrsen M."/>
            <person name="Kumar L."/>
            <person name="Lee Y.H."/>
            <person name="Li L."/>
            <person name="Manners J.M."/>
            <person name="Miranda-Saavedra D."/>
            <person name="Mukherjee M."/>
            <person name="Park G."/>
            <person name="Park J."/>
            <person name="Park S.Y."/>
            <person name="Proctor R.H."/>
            <person name="Regev A."/>
            <person name="Ruiz-Roldan M.C."/>
            <person name="Sain D."/>
            <person name="Sakthikumar S."/>
            <person name="Sykes S."/>
            <person name="Schwartz D.C."/>
            <person name="Turgeon B.G."/>
            <person name="Wapinski I."/>
            <person name="Yoder O."/>
            <person name="Young S."/>
            <person name="Zeng Q."/>
            <person name="Zhou S."/>
            <person name="Galagan J."/>
            <person name="Cuomo C.A."/>
            <person name="Kistler H.C."/>
            <person name="Rep M."/>
        </authorList>
    </citation>
    <scope>NUCLEOTIDE SEQUENCE [LARGE SCALE GENOMIC DNA]</scope>
    <source>
        <strain evidence="6">4287</strain>
    </source>
</reference>
<dbReference type="CDD" id="cd05233">
    <property type="entry name" value="SDR_c"/>
    <property type="match status" value="1"/>
</dbReference>
<comment type="similarity">
    <text evidence="1">Belongs to the short-chain dehydrogenases/reductases (SDR) family.</text>
</comment>
<dbReference type="Pfam" id="PF13561">
    <property type="entry name" value="adh_short_C2"/>
    <property type="match status" value="1"/>
</dbReference>
<evidence type="ECO:0000256" key="3">
    <source>
        <dbReference type="ARBA" id="ARBA00023002"/>
    </source>
</evidence>
<dbReference type="InterPro" id="IPR020904">
    <property type="entry name" value="Sc_DH/Rdtase_CS"/>
</dbReference>
<dbReference type="InterPro" id="IPR002347">
    <property type="entry name" value="SDR_fam"/>
</dbReference>
<dbReference type="Gene3D" id="3.40.50.720">
    <property type="entry name" value="NAD(P)-binding Rossmann-like Domain"/>
    <property type="match status" value="1"/>
</dbReference>
<keyword evidence="3" id="KW-0560">Oxidoreductase</keyword>
<evidence type="ECO:0000259" key="5">
    <source>
        <dbReference type="SMART" id="SM00822"/>
    </source>
</evidence>
<dbReference type="SMART" id="SM00822">
    <property type="entry name" value="PKS_KR"/>
    <property type="match status" value="1"/>
</dbReference>
<reference evidence="6" key="1">
    <citation type="submission" date="2007-04" db="EMBL/GenBank/DDBJ databases">
        <authorList>
            <consortium name="The Broad Institute Genome Sequencing Platform"/>
            <person name="Birren B."/>
            <person name="Lander E."/>
            <person name="Galagan J."/>
            <person name="Nusbaum C."/>
            <person name="Devon K."/>
            <person name="Ma L.-J."/>
            <person name="Jaffe D."/>
            <person name="Butler J."/>
            <person name="Alvarez P."/>
            <person name="Gnerre S."/>
            <person name="Grabherr M."/>
            <person name="Kleber M."/>
            <person name="Mauceli E."/>
            <person name="Brockman W."/>
            <person name="MacCallum I.A."/>
            <person name="Young S."/>
            <person name="LaButti K."/>
            <person name="DeCaprio D."/>
            <person name="Crawford M."/>
            <person name="Koehrsen M."/>
            <person name="Engels R."/>
            <person name="Montgomery P."/>
            <person name="Pearson M."/>
            <person name="Howarth C."/>
            <person name="Larson L."/>
            <person name="White J."/>
            <person name="O'Leary S."/>
            <person name="Kodira C."/>
            <person name="Zeng Q."/>
            <person name="Yandava C."/>
            <person name="Alvarado L."/>
            <person name="Kistler C."/>
            <person name="Shim W.-B."/>
            <person name="Kang S."/>
            <person name="Woloshuk C."/>
        </authorList>
    </citation>
    <scope>NUCLEOTIDE SEQUENCE</scope>
    <source>
        <strain evidence="6">4287</strain>
    </source>
</reference>
<protein>
    <recommendedName>
        <fullName evidence="5">Ketoreductase domain-containing protein</fullName>
    </recommendedName>
</protein>
<dbReference type="PANTHER" id="PTHR24321:SF8">
    <property type="entry name" value="ESTRADIOL 17-BETA-DEHYDROGENASE 8-RELATED"/>
    <property type="match status" value="1"/>
</dbReference>
<dbReference type="AlphaFoldDB" id="A0A0J9W6J1"/>
<dbReference type="PRINTS" id="PR00081">
    <property type="entry name" value="GDHRDH"/>
</dbReference>
<feature type="domain" description="Ketoreductase" evidence="5">
    <location>
        <begin position="10"/>
        <end position="202"/>
    </location>
</feature>
<keyword evidence="4" id="KW-0520">NAD</keyword>
<dbReference type="Proteomes" id="UP000009097">
    <property type="component" value="Unassembled WGS sequence"/>
</dbReference>
<dbReference type="KEGG" id="fox:FOXG_15899"/>
<evidence type="ECO:0000256" key="1">
    <source>
        <dbReference type="ARBA" id="ARBA00006484"/>
    </source>
</evidence>
<dbReference type="VEuPathDB" id="FungiDB:FOXG_15899"/>
<dbReference type="OrthoDB" id="1669814at2759"/>
<evidence type="ECO:0000256" key="2">
    <source>
        <dbReference type="ARBA" id="ARBA00022857"/>
    </source>
</evidence>
<dbReference type="EMBL" id="DS231726">
    <property type="protein sequence ID" value="KNB18483.1"/>
    <property type="molecule type" value="Genomic_DNA"/>
</dbReference>
<gene>
    <name evidence="6" type="ORF">FOXG_15899</name>
</gene>
<dbReference type="PANTHER" id="PTHR24321">
    <property type="entry name" value="DEHYDROGENASES, SHORT CHAIN"/>
    <property type="match status" value="1"/>
</dbReference>
<name>A0A0J9W6J1_FUSO4</name>
<evidence type="ECO:0000313" key="6">
    <source>
        <dbReference type="EMBL" id="KNB18483.1"/>
    </source>
</evidence>
<dbReference type="GO" id="GO:0016491">
    <property type="term" value="F:oxidoreductase activity"/>
    <property type="evidence" value="ECO:0007669"/>
    <property type="project" value="UniProtKB-KW"/>
</dbReference>
<keyword evidence="2" id="KW-0521">NADP</keyword>
<dbReference type="FunFam" id="3.40.50.720:FF:000084">
    <property type="entry name" value="Short-chain dehydrogenase reductase"/>
    <property type="match status" value="1"/>
</dbReference>
<dbReference type="GeneID" id="28956896"/>
<dbReference type="SUPFAM" id="SSF51735">
    <property type="entry name" value="NAD(P)-binding Rossmann-fold domains"/>
    <property type="match status" value="1"/>
</dbReference>
<evidence type="ECO:0000256" key="4">
    <source>
        <dbReference type="ARBA" id="ARBA00023027"/>
    </source>
</evidence>
<dbReference type="PROSITE" id="PS00061">
    <property type="entry name" value="ADH_SHORT"/>
    <property type="match status" value="1"/>
</dbReference>
<proteinExistence type="inferred from homology"/>
<dbReference type="InterPro" id="IPR036291">
    <property type="entry name" value="NAD(P)-bd_dom_sf"/>
</dbReference>
<sequence length="257" mass="27384">MEDLKPFSGKVIIITGAARGIGLATARYLAARGATISLADVLEPELEKAQADISKDFPGTSVLHSVVDVRGKDAVESYIRNTKESFGRIDGCVNNAGISGTAKAVVELTNEEWQQALDINLTGVFNCLRAEIPTMEDYGSIVNISSTLGLHGAATLAPYVTSKHGVLGLTKCAAKEVASRGIRVNAICQTSGAVDTPMLREAIDKIKSMSLEPENLPQLFKRYSKPEEIAALIAYLLGDESKFTTSSVYSIDGGWSS</sequence>
<dbReference type="RefSeq" id="XP_018256528.1">
    <property type="nucleotide sequence ID" value="XM_018396004.1"/>
</dbReference>
<dbReference type="InterPro" id="IPR057326">
    <property type="entry name" value="KR_dom"/>
</dbReference>
<dbReference type="PRINTS" id="PR00080">
    <property type="entry name" value="SDRFAMILY"/>
</dbReference>
<organism evidence="6 7">
    <name type="scientific">Fusarium oxysporum f. sp. lycopersici (strain 4287 / CBS 123668 / FGSC 9935 / NRRL 34936)</name>
    <name type="common">Fusarium vascular wilt of tomato</name>
    <dbReference type="NCBI Taxonomy" id="426428"/>
    <lineage>
        <taxon>Eukaryota</taxon>
        <taxon>Fungi</taxon>
        <taxon>Dikarya</taxon>
        <taxon>Ascomycota</taxon>
        <taxon>Pezizomycotina</taxon>
        <taxon>Sordariomycetes</taxon>
        <taxon>Hypocreomycetidae</taxon>
        <taxon>Hypocreales</taxon>
        <taxon>Nectriaceae</taxon>
        <taxon>Fusarium</taxon>
        <taxon>Fusarium oxysporum species complex</taxon>
    </lineage>
</organism>
<evidence type="ECO:0000313" key="7">
    <source>
        <dbReference type="Proteomes" id="UP000009097"/>
    </source>
</evidence>
<accession>A0A0J9W6J1</accession>